<evidence type="ECO:0000313" key="2">
    <source>
        <dbReference type="Proteomes" id="UP000236333"/>
    </source>
</evidence>
<dbReference type="AlphaFoldDB" id="A0A2J8AIW1"/>
<dbReference type="OrthoDB" id="534610at2759"/>
<name>A0A2J8AIW1_9CHLO</name>
<evidence type="ECO:0008006" key="3">
    <source>
        <dbReference type="Google" id="ProtNLM"/>
    </source>
</evidence>
<organism evidence="1 2">
    <name type="scientific">Tetrabaena socialis</name>
    <dbReference type="NCBI Taxonomy" id="47790"/>
    <lineage>
        <taxon>Eukaryota</taxon>
        <taxon>Viridiplantae</taxon>
        <taxon>Chlorophyta</taxon>
        <taxon>core chlorophytes</taxon>
        <taxon>Chlorophyceae</taxon>
        <taxon>CS clade</taxon>
        <taxon>Chlamydomonadales</taxon>
        <taxon>Tetrabaenaceae</taxon>
        <taxon>Tetrabaena</taxon>
    </lineage>
</organism>
<comment type="caution">
    <text evidence="1">The sequence shown here is derived from an EMBL/GenBank/DDBJ whole genome shotgun (WGS) entry which is preliminary data.</text>
</comment>
<proteinExistence type="predicted"/>
<dbReference type="Proteomes" id="UP000236333">
    <property type="component" value="Unassembled WGS sequence"/>
</dbReference>
<sequence>MLLHQGPGENDKNLPERVANVATCGMFLHAGAKIIRQCRSQAARRFGWAFTAVGVIATLYHGSWGRIRPHARKVDYYAIALSSMLLRSAVLGPLPRWLTAAMLLAIPFKPTLVTSSNFTAVEVRYLLLALAQRSMLPVWAVHTGLAAAATVCFTLDETPLLSWCPFTHAGFHLLSAATFLTFPSALNRIAQV</sequence>
<reference evidence="1 2" key="1">
    <citation type="journal article" date="2017" name="Mol. Biol. Evol.">
        <title>The 4-celled Tetrabaena socialis nuclear genome reveals the essential components for genetic control of cell number at the origin of multicellularity in the volvocine lineage.</title>
        <authorList>
            <person name="Featherston J."/>
            <person name="Arakaki Y."/>
            <person name="Hanschen E.R."/>
            <person name="Ferris P.J."/>
            <person name="Michod R.E."/>
            <person name="Olson B.J.S.C."/>
            <person name="Nozaki H."/>
            <person name="Durand P.M."/>
        </authorList>
    </citation>
    <scope>NUCLEOTIDE SEQUENCE [LARGE SCALE GENOMIC DNA]</scope>
    <source>
        <strain evidence="1 2">NIES-571</strain>
    </source>
</reference>
<dbReference type="EMBL" id="PGGS01000008">
    <property type="protein sequence ID" value="PNH12451.1"/>
    <property type="molecule type" value="Genomic_DNA"/>
</dbReference>
<gene>
    <name evidence="1" type="ORF">TSOC_000607</name>
</gene>
<dbReference type="PANTHER" id="PTHR35100">
    <property type="entry name" value="FOLD PROTEIN"/>
    <property type="match status" value="1"/>
</dbReference>
<keyword evidence="2" id="KW-1185">Reference proteome</keyword>
<protein>
    <recommendedName>
        <fullName evidence="3">Alkaline ceramidase 3</fullName>
    </recommendedName>
</protein>
<accession>A0A2J8AIW1</accession>
<dbReference type="PANTHER" id="PTHR35100:SF1">
    <property type="entry name" value="F15H11.13 PROTEIN"/>
    <property type="match status" value="1"/>
</dbReference>
<evidence type="ECO:0000313" key="1">
    <source>
        <dbReference type="EMBL" id="PNH12451.1"/>
    </source>
</evidence>